<name>A0A1R4FUY2_9MICO</name>
<dbReference type="InterPro" id="IPR001223">
    <property type="entry name" value="Glyco_hydro18_cat"/>
</dbReference>
<dbReference type="RefSeq" id="WP_086991800.1">
    <property type="nucleotide sequence ID" value="NZ_FUHU01000027.1"/>
</dbReference>
<dbReference type="GO" id="GO:0005975">
    <property type="term" value="P:carbohydrate metabolic process"/>
    <property type="evidence" value="ECO:0007669"/>
    <property type="project" value="InterPro"/>
</dbReference>
<evidence type="ECO:0000313" key="3">
    <source>
        <dbReference type="Proteomes" id="UP000195787"/>
    </source>
</evidence>
<dbReference type="Proteomes" id="UP000195787">
    <property type="component" value="Unassembled WGS sequence"/>
</dbReference>
<dbReference type="Pfam" id="PF00704">
    <property type="entry name" value="Glyco_hydro_18"/>
    <property type="match status" value="1"/>
</dbReference>
<dbReference type="EMBL" id="FUHU01000027">
    <property type="protein sequence ID" value="SJM59705.1"/>
    <property type="molecule type" value="Genomic_DNA"/>
</dbReference>
<dbReference type="PANTHER" id="PTHR46066:SF2">
    <property type="entry name" value="CHITINASE DOMAIN-CONTAINING PROTEIN 1"/>
    <property type="match status" value="1"/>
</dbReference>
<gene>
    <name evidence="2" type="ORF">CZ674_06770</name>
</gene>
<evidence type="ECO:0000313" key="2">
    <source>
        <dbReference type="EMBL" id="SJM59705.1"/>
    </source>
</evidence>
<dbReference type="PROSITE" id="PS51910">
    <property type="entry name" value="GH18_2"/>
    <property type="match status" value="1"/>
</dbReference>
<dbReference type="SMART" id="SM00636">
    <property type="entry name" value="Glyco_18"/>
    <property type="match status" value="1"/>
</dbReference>
<feature type="domain" description="GH18" evidence="1">
    <location>
        <begin position="1"/>
        <end position="290"/>
    </location>
</feature>
<dbReference type="OrthoDB" id="99456at2"/>
<keyword evidence="3" id="KW-1185">Reference proteome</keyword>
<dbReference type="InterPro" id="IPR011583">
    <property type="entry name" value="Chitinase_II/V-like_cat"/>
</dbReference>
<dbReference type="GO" id="GO:0008061">
    <property type="term" value="F:chitin binding"/>
    <property type="evidence" value="ECO:0007669"/>
    <property type="project" value="InterPro"/>
</dbReference>
<evidence type="ECO:0000259" key="1">
    <source>
        <dbReference type="PROSITE" id="PS51910"/>
    </source>
</evidence>
<proteinExistence type="predicted"/>
<dbReference type="GO" id="GO:0016787">
    <property type="term" value="F:hydrolase activity"/>
    <property type="evidence" value="ECO:0007669"/>
    <property type="project" value="UniProtKB-KW"/>
</dbReference>
<keyword evidence="2" id="KW-0378">Hydrolase</keyword>
<organism evidence="2 3">
    <name type="scientific">Agrococcus casei LMG 22410</name>
    <dbReference type="NCBI Taxonomy" id="1255656"/>
    <lineage>
        <taxon>Bacteria</taxon>
        <taxon>Bacillati</taxon>
        <taxon>Actinomycetota</taxon>
        <taxon>Actinomycetes</taxon>
        <taxon>Micrococcales</taxon>
        <taxon>Microbacteriaceae</taxon>
        <taxon>Agrococcus</taxon>
    </lineage>
</organism>
<dbReference type="AlphaFoldDB" id="A0A1R4FUY2"/>
<dbReference type="SUPFAM" id="SSF51445">
    <property type="entry name" value="(Trans)glycosidases"/>
    <property type="match status" value="1"/>
</dbReference>
<dbReference type="Gene3D" id="3.20.20.80">
    <property type="entry name" value="Glycosidases"/>
    <property type="match status" value="1"/>
</dbReference>
<dbReference type="PANTHER" id="PTHR46066">
    <property type="entry name" value="CHITINASE DOMAIN-CONTAINING PROTEIN 1 FAMILY MEMBER"/>
    <property type="match status" value="1"/>
</dbReference>
<sequence>MRTWVWAGMNWSARVRLALDKYGDRITDISIFGWQVDAQGNLTRTFDPDLLQPYREKWPHIRFWLCFRNDGNDAIFTALRNSSTARARLVSDLGDVLEAYPWLSGIDIDLERGGAASNAPAAEALFRQVANVAHSRGLECSAALPPLTIDGSVGGEDWVRYRQLGQILDRMAIMSYDFAWSGSAPGPVSPGYWLENVYNWATSQVDPDKLMMGLPLYSYFWQIHDYPENRGRIYRGGSGTYYAAWQHFTGYRAWDGTEGNPGGSGSHHRIGWLAYRDPGSKSAWGFLDVYDWRSAYDWAEASGIIRDEYEGKPFTVRYGRPSGTPLWSIADNASSTAGAVYALTPRRVRAVSGDLVGPKQGFTLTIEALQRPPAAATILDDNAGTPGQLDSLYNVGSGSWSRWSTGGYHQYRGHGELNIDHDFDSATYLQVQAQFAQSGWAGVTVRGITAEAHPNGTVRLRKGQTVLGTAAVASRPVGAAAGSGRFVLGLRVREGSARVYFALSDTRELPRVLHANTTPAGGTVAITAQSDLWVDRVFVGDGWWYQPREAVTVQIGSQSRVLGRIPRTGVTWNEGMFRPVSDVDEWDTREKGRVC</sequence>
<reference evidence="2 3" key="1">
    <citation type="submission" date="2017-02" db="EMBL/GenBank/DDBJ databases">
        <authorList>
            <person name="Peterson S.W."/>
        </authorList>
    </citation>
    <scope>NUCLEOTIDE SEQUENCE [LARGE SCALE GENOMIC DNA]</scope>
    <source>
        <strain evidence="2 3">LMG 22410</strain>
    </source>
</reference>
<accession>A0A1R4FUY2</accession>
<dbReference type="GeneID" id="303172920"/>
<dbReference type="InterPro" id="IPR017853">
    <property type="entry name" value="GH"/>
</dbReference>
<protein>
    <submittedName>
        <fullName evidence="2">Putative peptidoglycan hydrolase YvbX, NOT involved in spore germination</fullName>
    </submittedName>
</protein>